<dbReference type="EMBL" id="CAUM01000007">
    <property type="protein sequence ID" value="CCV03368.1"/>
    <property type="molecule type" value="Genomic_DNA"/>
</dbReference>
<dbReference type="STRING" id="1297569.MESS2_1040013"/>
<keyword evidence="1" id="KW-0472">Membrane</keyword>
<dbReference type="Proteomes" id="UP000012062">
    <property type="component" value="Unassembled WGS sequence"/>
</dbReference>
<dbReference type="AlphaFoldDB" id="M5EGX5"/>
<evidence type="ECO:0000313" key="3">
    <source>
        <dbReference type="Proteomes" id="UP000012062"/>
    </source>
</evidence>
<feature type="transmembrane region" description="Helical" evidence="1">
    <location>
        <begin position="20"/>
        <end position="44"/>
    </location>
</feature>
<protein>
    <submittedName>
        <fullName evidence="2">Uncharacterized protein</fullName>
    </submittedName>
</protein>
<comment type="caution">
    <text evidence="2">The sequence shown here is derived from an EMBL/GenBank/DDBJ whole genome shotgun (WGS) entry which is preliminary data.</text>
</comment>
<organism evidence="2 3">
    <name type="scientific">Mesorhizobium metallidurans STM 2683</name>
    <dbReference type="NCBI Taxonomy" id="1297569"/>
    <lineage>
        <taxon>Bacteria</taxon>
        <taxon>Pseudomonadati</taxon>
        <taxon>Pseudomonadota</taxon>
        <taxon>Alphaproteobacteria</taxon>
        <taxon>Hyphomicrobiales</taxon>
        <taxon>Phyllobacteriaceae</taxon>
        <taxon>Mesorhizobium</taxon>
    </lineage>
</organism>
<keyword evidence="3" id="KW-1185">Reference proteome</keyword>
<evidence type="ECO:0000256" key="1">
    <source>
        <dbReference type="SAM" id="Phobius"/>
    </source>
</evidence>
<feature type="transmembrane region" description="Helical" evidence="1">
    <location>
        <begin position="85"/>
        <end position="104"/>
    </location>
</feature>
<evidence type="ECO:0000313" key="2">
    <source>
        <dbReference type="EMBL" id="CCV03368.1"/>
    </source>
</evidence>
<proteinExistence type="predicted"/>
<feature type="transmembrane region" description="Helical" evidence="1">
    <location>
        <begin position="56"/>
        <end position="79"/>
    </location>
</feature>
<reference evidence="2 3" key="1">
    <citation type="submission" date="2013-02" db="EMBL/GenBank/DDBJ databases">
        <authorList>
            <person name="Genoscope - CEA"/>
        </authorList>
    </citation>
    <scope>NUCLEOTIDE SEQUENCE [LARGE SCALE GENOMIC DNA]</scope>
    <source>
        <strain evidence="2 3">STM 2683</strain>
    </source>
</reference>
<accession>M5EGX5</accession>
<sequence>MSHGFSGSPAASAVNAFGNLLTGAGFVAAACLVVTGFAAAGAVFPAAALATPFAAGFAAVLAVFFVAATALAGGAFGLSAPATCFAPALAFAGVGVFADFAICLPRRSSCCLYLLHAASPPG</sequence>
<keyword evidence="1" id="KW-0812">Transmembrane</keyword>
<gene>
    <name evidence="2" type="ORF">MESS2_1040013</name>
</gene>
<name>M5EGX5_9HYPH</name>
<keyword evidence="1" id="KW-1133">Transmembrane helix</keyword>